<gene>
    <name evidence="2" type="ORF">AAT19DRAFT_13859</name>
</gene>
<dbReference type="OrthoDB" id="2525917at2759"/>
<accession>A0A2T0A9Z9</accession>
<organism evidence="2 3">
    <name type="scientific">Rhodotorula toruloides</name>
    <name type="common">Yeast</name>
    <name type="synonym">Rhodosporidium toruloides</name>
    <dbReference type="NCBI Taxonomy" id="5286"/>
    <lineage>
        <taxon>Eukaryota</taxon>
        <taxon>Fungi</taxon>
        <taxon>Dikarya</taxon>
        <taxon>Basidiomycota</taxon>
        <taxon>Pucciniomycotina</taxon>
        <taxon>Microbotryomycetes</taxon>
        <taxon>Sporidiobolales</taxon>
        <taxon>Sporidiobolaceae</taxon>
        <taxon>Rhodotorula</taxon>
    </lineage>
</organism>
<name>A0A2T0A9Z9_RHOTO</name>
<reference evidence="2 3" key="1">
    <citation type="journal article" date="2018" name="Elife">
        <title>Functional genomics of lipid metabolism in the oleaginous yeast Rhodosporidium toruloides.</title>
        <authorList>
            <person name="Coradetti S.T."/>
            <person name="Pinel D."/>
            <person name="Geiselman G."/>
            <person name="Ito M."/>
            <person name="Mondo S."/>
            <person name="Reilly M.C."/>
            <person name="Cheng Y.F."/>
            <person name="Bauer S."/>
            <person name="Grigoriev I."/>
            <person name="Gladden J.M."/>
            <person name="Simmons B.A."/>
            <person name="Brem R."/>
            <person name="Arkin A.P."/>
            <person name="Skerker J.M."/>
        </authorList>
    </citation>
    <scope>NUCLEOTIDE SEQUENCE [LARGE SCALE GENOMIC DNA]</scope>
    <source>
        <strain evidence="2 3">NBRC 0880</strain>
    </source>
</reference>
<comment type="caution">
    <text evidence="2">The sequence shown here is derived from an EMBL/GenBank/DDBJ whole genome shotgun (WGS) entry which is preliminary data.</text>
</comment>
<feature type="region of interest" description="Disordered" evidence="1">
    <location>
        <begin position="148"/>
        <end position="179"/>
    </location>
</feature>
<evidence type="ECO:0000313" key="2">
    <source>
        <dbReference type="EMBL" id="PRQ74837.1"/>
    </source>
</evidence>
<evidence type="ECO:0000256" key="1">
    <source>
        <dbReference type="SAM" id="MobiDB-lite"/>
    </source>
</evidence>
<sequence length="179" mass="19966">MHLSSIRITRASQRGSERSPARKDLCRKFLASLVLRHFNSHRSNRFAARTIFISSFPTSSSRDLATRHVRPGHLRRFVETFQLTVRPAHRTRSSHHHKEVPHNLRSNYMPLKKEGSGRANWGSDHDDIVEGIALARSDDWISHSPADVGAHKLSISPPTSPSLADTAARTEDPAPSASA</sequence>
<protein>
    <submittedName>
        <fullName evidence="2">Uncharacterized protein</fullName>
    </submittedName>
</protein>
<dbReference type="EMBL" id="LCTV02000005">
    <property type="protein sequence ID" value="PRQ74837.1"/>
    <property type="molecule type" value="Genomic_DNA"/>
</dbReference>
<proteinExistence type="predicted"/>
<feature type="compositionally biased region" description="Polar residues" evidence="1">
    <location>
        <begin position="1"/>
        <end position="14"/>
    </location>
</feature>
<feature type="region of interest" description="Disordered" evidence="1">
    <location>
        <begin position="1"/>
        <end position="21"/>
    </location>
</feature>
<dbReference type="Proteomes" id="UP000239560">
    <property type="component" value="Unassembled WGS sequence"/>
</dbReference>
<evidence type="ECO:0000313" key="3">
    <source>
        <dbReference type="Proteomes" id="UP000239560"/>
    </source>
</evidence>
<dbReference type="AlphaFoldDB" id="A0A2T0A9Z9"/>